<evidence type="ECO:0000256" key="1">
    <source>
        <dbReference type="SAM" id="MobiDB-lite"/>
    </source>
</evidence>
<dbReference type="AlphaFoldDB" id="A0AAV6S4R8"/>
<dbReference type="EMBL" id="JAGKHQ010000007">
    <property type="protein sequence ID" value="KAG7512406.1"/>
    <property type="molecule type" value="Genomic_DNA"/>
</dbReference>
<organism evidence="2 3">
    <name type="scientific">Solea senegalensis</name>
    <name type="common">Senegalese sole</name>
    <dbReference type="NCBI Taxonomy" id="28829"/>
    <lineage>
        <taxon>Eukaryota</taxon>
        <taxon>Metazoa</taxon>
        <taxon>Chordata</taxon>
        <taxon>Craniata</taxon>
        <taxon>Vertebrata</taxon>
        <taxon>Euteleostomi</taxon>
        <taxon>Actinopterygii</taxon>
        <taxon>Neopterygii</taxon>
        <taxon>Teleostei</taxon>
        <taxon>Neoteleostei</taxon>
        <taxon>Acanthomorphata</taxon>
        <taxon>Carangaria</taxon>
        <taxon>Pleuronectiformes</taxon>
        <taxon>Pleuronectoidei</taxon>
        <taxon>Soleidae</taxon>
        <taxon>Solea</taxon>
    </lineage>
</organism>
<sequence>MVHDTEGLTVEHRSTHPRSDEHWSVESLFTSLPWIPSPAQRRLNITTEKKNVFLHLLVRRVQFCCFDTLTVRGQLRRCDIIFSLHGSSGGSNSRGKIGAVLLPDADTPHDTSPGLST</sequence>
<dbReference type="Proteomes" id="UP000693946">
    <property type="component" value="Linkage Group LG15"/>
</dbReference>
<gene>
    <name evidence="2" type="ORF">JOB18_028475</name>
</gene>
<proteinExistence type="predicted"/>
<comment type="caution">
    <text evidence="2">The sequence shown here is derived from an EMBL/GenBank/DDBJ whole genome shotgun (WGS) entry which is preliminary data.</text>
</comment>
<name>A0AAV6S4R8_SOLSE</name>
<feature type="region of interest" description="Disordered" evidence="1">
    <location>
        <begin position="87"/>
        <end position="117"/>
    </location>
</feature>
<reference evidence="2 3" key="1">
    <citation type="journal article" date="2021" name="Sci. Rep.">
        <title>Chromosome anchoring in Senegalese sole (Solea senegalensis) reveals sex-associated markers and genome rearrangements in flatfish.</title>
        <authorList>
            <person name="Guerrero-Cozar I."/>
            <person name="Gomez-Garrido J."/>
            <person name="Berbel C."/>
            <person name="Martinez-Blanch J.F."/>
            <person name="Alioto T."/>
            <person name="Claros M.G."/>
            <person name="Gagnaire P.A."/>
            <person name="Manchado M."/>
        </authorList>
    </citation>
    <scope>NUCLEOTIDE SEQUENCE [LARGE SCALE GENOMIC DNA]</scope>
    <source>
        <strain evidence="2">Sse05_10M</strain>
    </source>
</reference>
<protein>
    <submittedName>
        <fullName evidence="2">Uncharacterized protein</fullName>
    </submittedName>
</protein>
<evidence type="ECO:0000313" key="3">
    <source>
        <dbReference type="Proteomes" id="UP000693946"/>
    </source>
</evidence>
<keyword evidence="3" id="KW-1185">Reference proteome</keyword>
<accession>A0AAV6S4R8</accession>
<evidence type="ECO:0000313" key="2">
    <source>
        <dbReference type="EMBL" id="KAG7512406.1"/>
    </source>
</evidence>